<dbReference type="SUPFAM" id="SSF53187">
    <property type="entry name" value="Zn-dependent exopeptidases"/>
    <property type="match status" value="1"/>
</dbReference>
<evidence type="ECO:0000313" key="3">
    <source>
        <dbReference type="EMBL" id="GLC26185.1"/>
    </source>
</evidence>
<reference evidence="3" key="1">
    <citation type="submission" date="2022-08" db="EMBL/GenBank/DDBJ databases">
        <title>Draft genome sequencing of Roseisolibacter agri AW1220.</title>
        <authorList>
            <person name="Tobiishi Y."/>
            <person name="Tonouchi A."/>
        </authorList>
    </citation>
    <scope>NUCLEOTIDE SEQUENCE</scope>
    <source>
        <strain evidence="3">AW1220</strain>
    </source>
</reference>
<keyword evidence="1" id="KW-0812">Transmembrane</keyword>
<sequence>MSDAAARAHLRALAHAPRPAGGAAEAVARAHAADTLRRLRFDVQEVPFTYSALVGRWGTPIAGLASITVLAAAASFGAAGRASAALTLMSAALVVGGMIGWWAARRGVLSAPVLRRRGVNLVATRGDARPTVWLVAHLDSKSQPVPIGVRAAGVTGTIVAWLAALVLAGAQLAGATWATPAVWWALAAFAAVAGVPVAASVVTARSPGALDDASGVATVLLAAEALRDLPEAPGVLLTSAEELGLAGARAWCAQRHAAGEVAGVALNVDGVDDVGALTAMTGARVPTALVAALEAAARDAGATLGVRRLVPGILVDAVALADAGWATLTLSRGTWGTLTRIHSPRDSADRLDGTGVAEAARVLAGAARALLGAARGGARGGEPGVRVPPAGRTA</sequence>
<feature type="transmembrane region" description="Helical" evidence="1">
    <location>
        <begin position="147"/>
        <end position="169"/>
    </location>
</feature>
<dbReference type="RefSeq" id="WP_284350644.1">
    <property type="nucleotide sequence ID" value="NZ_BRXS01000004.1"/>
</dbReference>
<feature type="transmembrane region" description="Helical" evidence="1">
    <location>
        <begin position="85"/>
        <end position="104"/>
    </location>
</feature>
<dbReference type="AlphaFoldDB" id="A0AA37V1H0"/>
<proteinExistence type="predicted"/>
<keyword evidence="4" id="KW-1185">Reference proteome</keyword>
<evidence type="ECO:0000259" key="2">
    <source>
        <dbReference type="Pfam" id="PF04389"/>
    </source>
</evidence>
<feature type="transmembrane region" description="Helical" evidence="1">
    <location>
        <begin position="57"/>
        <end position="78"/>
    </location>
</feature>
<organism evidence="3 4">
    <name type="scientific">Roseisolibacter agri</name>
    <dbReference type="NCBI Taxonomy" id="2014610"/>
    <lineage>
        <taxon>Bacteria</taxon>
        <taxon>Pseudomonadati</taxon>
        <taxon>Gemmatimonadota</taxon>
        <taxon>Gemmatimonadia</taxon>
        <taxon>Gemmatimonadales</taxon>
        <taxon>Gemmatimonadaceae</taxon>
        <taxon>Roseisolibacter</taxon>
    </lineage>
</organism>
<dbReference type="InterPro" id="IPR007484">
    <property type="entry name" value="Peptidase_M28"/>
</dbReference>
<evidence type="ECO:0000256" key="1">
    <source>
        <dbReference type="SAM" id="Phobius"/>
    </source>
</evidence>
<comment type="caution">
    <text evidence="3">The sequence shown here is derived from an EMBL/GenBank/DDBJ whole genome shotgun (WGS) entry which is preliminary data.</text>
</comment>
<feature type="transmembrane region" description="Helical" evidence="1">
    <location>
        <begin position="181"/>
        <end position="202"/>
    </location>
</feature>
<keyword evidence="1" id="KW-0472">Membrane</keyword>
<dbReference type="EMBL" id="BRXS01000004">
    <property type="protein sequence ID" value="GLC26185.1"/>
    <property type="molecule type" value="Genomic_DNA"/>
</dbReference>
<dbReference type="Proteomes" id="UP001161325">
    <property type="component" value="Unassembled WGS sequence"/>
</dbReference>
<gene>
    <name evidence="3" type="ORF">rosag_26980</name>
</gene>
<evidence type="ECO:0000313" key="4">
    <source>
        <dbReference type="Proteomes" id="UP001161325"/>
    </source>
</evidence>
<name>A0AA37V1H0_9BACT</name>
<dbReference type="Gene3D" id="3.40.630.10">
    <property type="entry name" value="Zn peptidases"/>
    <property type="match status" value="1"/>
</dbReference>
<feature type="domain" description="Peptidase M28" evidence="2">
    <location>
        <begin position="203"/>
        <end position="364"/>
    </location>
</feature>
<keyword evidence="1" id="KW-1133">Transmembrane helix</keyword>
<dbReference type="Pfam" id="PF04389">
    <property type="entry name" value="Peptidase_M28"/>
    <property type="match status" value="1"/>
</dbReference>
<accession>A0AA37V1H0</accession>
<protein>
    <recommendedName>
        <fullName evidence="2">Peptidase M28 domain-containing protein</fullName>
    </recommendedName>
</protein>